<dbReference type="GO" id="GO:0016787">
    <property type="term" value="F:hydrolase activity"/>
    <property type="evidence" value="ECO:0007669"/>
    <property type="project" value="UniProtKB-KW"/>
</dbReference>
<feature type="transmembrane region" description="Helical" evidence="7">
    <location>
        <begin position="51"/>
        <end position="73"/>
    </location>
</feature>
<keyword evidence="4" id="KW-0378">Hydrolase</keyword>
<dbReference type="Gene3D" id="1.20.144.10">
    <property type="entry name" value="Phosphatidic acid phosphatase type 2/haloperoxidase"/>
    <property type="match status" value="1"/>
</dbReference>
<gene>
    <name evidence="9" type="ORF">IAC51_02895</name>
</gene>
<keyword evidence="3 7" id="KW-0812">Transmembrane</keyword>
<feature type="domain" description="Phosphatidic acid phosphatase type 2/haloperoxidase" evidence="8">
    <location>
        <begin position="80"/>
        <end position="198"/>
    </location>
</feature>
<evidence type="ECO:0000259" key="8">
    <source>
        <dbReference type="SMART" id="SM00014"/>
    </source>
</evidence>
<dbReference type="PANTHER" id="PTHR14969:SF62">
    <property type="entry name" value="DECAPRENYLPHOSPHORYL-5-PHOSPHORIBOSE PHOSPHATASE RV3807C-RELATED"/>
    <property type="match status" value="1"/>
</dbReference>
<proteinExistence type="predicted"/>
<evidence type="ECO:0000256" key="1">
    <source>
        <dbReference type="ARBA" id="ARBA00004651"/>
    </source>
</evidence>
<dbReference type="InterPro" id="IPR000326">
    <property type="entry name" value="PAP2/HPO"/>
</dbReference>
<evidence type="ECO:0000256" key="4">
    <source>
        <dbReference type="ARBA" id="ARBA00022801"/>
    </source>
</evidence>
<protein>
    <submittedName>
        <fullName evidence="9">Phosphatase PAP2 family protein</fullName>
    </submittedName>
</protein>
<organism evidence="9 10">
    <name type="scientific">Candidatus Aphodosoma intestinipullorum</name>
    <dbReference type="NCBI Taxonomy" id="2840674"/>
    <lineage>
        <taxon>Bacteria</taxon>
        <taxon>Pseudomonadati</taxon>
        <taxon>Bacteroidota</taxon>
        <taxon>Bacteroidia</taxon>
        <taxon>Bacteroidales</taxon>
        <taxon>Candidatus Aphodosoma</taxon>
    </lineage>
</organism>
<accession>A0A940IEG4</accession>
<comment type="subcellular location">
    <subcellularLocation>
        <location evidence="1">Cell membrane</location>
        <topology evidence="1">Multi-pass membrane protein</topology>
    </subcellularLocation>
</comment>
<evidence type="ECO:0000256" key="7">
    <source>
        <dbReference type="SAM" id="Phobius"/>
    </source>
</evidence>
<keyword evidence="2" id="KW-1003">Cell membrane</keyword>
<evidence type="ECO:0000256" key="6">
    <source>
        <dbReference type="ARBA" id="ARBA00023136"/>
    </source>
</evidence>
<name>A0A940IEG4_9BACT</name>
<feature type="transmembrane region" description="Helical" evidence="7">
    <location>
        <begin position="157"/>
        <end position="177"/>
    </location>
</feature>
<reference evidence="9" key="2">
    <citation type="journal article" date="2021" name="PeerJ">
        <title>Extensive microbial diversity within the chicken gut microbiome revealed by metagenomics and culture.</title>
        <authorList>
            <person name="Gilroy R."/>
            <person name="Ravi A."/>
            <person name="Getino M."/>
            <person name="Pursley I."/>
            <person name="Horton D.L."/>
            <person name="Alikhan N.F."/>
            <person name="Baker D."/>
            <person name="Gharbi K."/>
            <person name="Hall N."/>
            <person name="Watson M."/>
            <person name="Adriaenssens E.M."/>
            <person name="Foster-Nyarko E."/>
            <person name="Jarju S."/>
            <person name="Secka A."/>
            <person name="Antonio M."/>
            <person name="Oren A."/>
            <person name="Chaudhuri R.R."/>
            <person name="La Ragione R."/>
            <person name="Hildebrand F."/>
            <person name="Pallen M.J."/>
        </authorList>
    </citation>
    <scope>NUCLEOTIDE SEQUENCE</scope>
    <source>
        <strain evidence="9">3924</strain>
    </source>
</reference>
<comment type="caution">
    <text evidence="9">The sequence shown here is derived from an EMBL/GenBank/DDBJ whole genome shotgun (WGS) entry which is preliminary data.</text>
</comment>
<dbReference type="SMART" id="SM00014">
    <property type="entry name" value="acidPPc"/>
    <property type="match status" value="1"/>
</dbReference>
<evidence type="ECO:0000313" key="10">
    <source>
        <dbReference type="Proteomes" id="UP000712007"/>
    </source>
</evidence>
<keyword evidence="6 7" id="KW-0472">Membrane</keyword>
<feature type="transmembrane region" description="Helical" evidence="7">
    <location>
        <begin position="80"/>
        <end position="96"/>
    </location>
</feature>
<feature type="transmembrane region" description="Helical" evidence="7">
    <location>
        <begin position="132"/>
        <end position="150"/>
    </location>
</feature>
<dbReference type="Proteomes" id="UP000712007">
    <property type="component" value="Unassembled WGS sequence"/>
</dbReference>
<reference evidence="9" key="1">
    <citation type="submission" date="2020-10" db="EMBL/GenBank/DDBJ databases">
        <authorList>
            <person name="Gilroy R."/>
        </authorList>
    </citation>
    <scope>NUCLEOTIDE SEQUENCE</scope>
    <source>
        <strain evidence="9">3924</strain>
    </source>
</reference>
<keyword evidence="5 7" id="KW-1133">Transmembrane helix</keyword>
<evidence type="ECO:0000256" key="3">
    <source>
        <dbReference type="ARBA" id="ARBA00022692"/>
    </source>
</evidence>
<evidence type="ECO:0000313" key="9">
    <source>
        <dbReference type="EMBL" id="MBO8439577.1"/>
    </source>
</evidence>
<dbReference type="SUPFAM" id="SSF48317">
    <property type="entry name" value="Acid phosphatase/Vanadium-dependent haloperoxidase"/>
    <property type="match status" value="1"/>
</dbReference>
<feature type="transmembrane region" description="Helical" evidence="7">
    <location>
        <begin position="183"/>
        <end position="202"/>
    </location>
</feature>
<dbReference type="EMBL" id="JADIMV010000050">
    <property type="protein sequence ID" value="MBO8439577.1"/>
    <property type="molecule type" value="Genomic_DNA"/>
</dbReference>
<dbReference type="Pfam" id="PF01569">
    <property type="entry name" value="PAP2"/>
    <property type="match status" value="1"/>
</dbReference>
<dbReference type="PANTHER" id="PTHR14969">
    <property type="entry name" value="SPHINGOSINE-1-PHOSPHATE PHOSPHOHYDROLASE"/>
    <property type="match status" value="1"/>
</dbReference>
<dbReference type="GO" id="GO:0005886">
    <property type="term" value="C:plasma membrane"/>
    <property type="evidence" value="ECO:0007669"/>
    <property type="project" value="UniProtKB-SubCell"/>
</dbReference>
<evidence type="ECO:0000256" key="2">
    <source>
        <dbReference type="ARBA" id="ARBA00022475"/>
    </source>
</evidence>
<sequence>MKKTLIIFLSLTAVFVLALAVLIALNGKAELHLALTHGYLERVGSREVNDVFFKYLTEMGAWVPFAIAALLLLWRVKEGLYLLVSEGVTALMVYPLKRLFAEPRPKLFFQEAMPDVTLHSVEGVSMHLHNSFPSGHTATVFCAMLCLSVICRKRPWLSVLFFLIAVLTGYSRIYLSQHFANDVLAGTIVGTVAALLCTWWYTKWRGRWTDYSVVEKLRRNR</sequence>
<dbReference type="AlphaFoldDB" id="A0A940IEG4"/>
<dbReference type="InterPro" id="IPR036938">
    <property type="entry name" value="PAP2/HPO_sf"/>
</dbReference>
<evidence type="ECO:0000256" key="5">
    <source>
        <dbReference type="ARBA" id="ARBA00022989"/>
    </source>
</evidence>